<gene>
    <name evidence="2" type="ORF">ABQJ54_04290</name>
</gene>
<dbReference type="EMBL" id="JBFOHK010000001">
    <property type="protein sequence ID" value="MEW9570958.1"/>
    <property type="molecule type" value="Genomic_DNA"/>
</dbReference>
<proteinExistence type="predicted"/>
<organism evidence="2 3">
    <name type="scientific">Rhodanobacter lycopersici</name>
    <dbReference type="NCBI Taxonomy" id="3162487"/>
    <lineage>
        <taxon>Bacteria</taxon>
        <taxon>Pseudomonadati</taxon>
        <taxon>Pseudomonadota</taxon>
        <taxon>Gammaproteobacteria</taxon>
        <taxon>Lysobacterales</taxon>
        <taxon>Rhodanobacteraceae</taxon>
        <taxon>Rhodanobacter</taxon>
    </lineage>
</organism>
<dbReference type="Pfam" id="PF01814">
    <property type="entry name" value="Hemerythrin"/>
    <property type="match status" value="1"/>
</dbReference>
<name>A0ABV3QAW3_9GAMM</name>
<dbReference type="RefSeq" id="WP_367853026.1">
    <property type="nucleotide sequence ID" value="NZ_JBFOHK010000001.1"/>
</dbReference>
<accession>A0ABV3QAW3</accession>
<reference evidence="2 3" key="1">
    <citation type="submission" date="2024-06" db="EMBL/GenBank/DDBJ databases">
        <authorList>
            <person name="Woo H."/>
        </authorList>
    </citation>
    <scope>NUCLEOTIDE SEQUENCE [LARGE SCALE GENOMIC DNA]</scope>
    <source>
        <strain evidence="2 3">Si-c</strain>
    </source>
</reference>
<evidence type="ECO:0000259" key="1">
    <source>
        <dbReference type="Pfam" id="PF01814"/>
    </source>
</evidence>
<evidence type="ECO:0000313" key="2">
    <source>
        <dbReference type="EMBL" id="MEW9570958.1"/>
    </source>
</evidence>
<feature type="domain" description="Hemerythrin-like" evidence="1">
    <location>
        <begin position="17"/>
        <end position="147"/>
    </location>
</feature>
<comment type="caution">
    <text evidence="2">The sequence shown here is derived from an EMBL/GenBank/DDBJ whole genome shotgun (WGS) entry which is preliminary data.</text>
</comment>
<sequence length="150" mass="16838">METGGHIGQKGRRDVDIERFKKEHVDLLAAMTSLRELVQQGVRERAEPIHRQLSAMNSAIKLHLAAEDRMLYPALMKASDPAIARTGQQFQEEMGGLASTYLAFAARWSLAGKIAADPQGFRDDANGVFKALHLRVQRENRELYPLAERL</sequence>
<evidence type="ECO:0000313" key="3">
    <source>
        <dbReference type="Proteomes" id="UP001556220"/>
    </source>
</evidence>
<dbReference type="InterPro" id="IPR012312">
    <property type="entry name" value="Hemerythrin-like"/>
</dbReference>
<dbReference type="Gene3D" id="1.20.120.520">
    <property type="entry name" value="nmb1532 protein domain like"/>
    <property type="match status" value="1"/>
</dbReference>
<dbReference type="Proteomes" id="UP001556220">
    <property type="component" value="Unassembled WGS sequence"/>
</dbReference>
<keyword evidence="3" id="KW-1185">Reference proteome</keyword>
<protein>
    <submittedName>
        <fullName evidence="2">Hemerythrin domain-containing protein</fullName>
    </submittedName>
</protein>